<dbReference type="EMBL" id="ABXB03000002">
    <property type="protein sequence ID" value="EFA23121.1"/>
    <property type="molecule type" value="Genomic_DNA"/>
</dbReference>
<reference evidence="1 2" key="1">
    <citation type="submission" date="2009-11" db="EMBL/GenBank/DDBJ databases">
        <authorList>
            <person name="Weinstock G."/>
            <person name="Sodergren E."/>
            <person name="Clifton S."/>
            <person name="Fulton L."/>
            <person name="Fulton B."/>
            <person name="Courtney L."/>
            <person name="Fronick C."/>
            <person name="Harrison M."/>
            <person name="Strong C."/>
            <person name="Farmer C."/>
            <person name="Delahaunty K."/>
            <person name="Markovic C."/>
            <person name="Hall O."/>
            <person name="Minx P."/>
            <person name="Tomlinson C."/>
            <person name="Mitreva M."/>
            <person name="Nelson J."/>
            <person name="Hou S."/>
            <person name="Wollam A."/>
            <person name="Pepin K.H."/>
            <person name="Johnson M."/>
            <person name="Bhonagiri V."/>
            <person name="Nash W.E."/>
            <person name="Warren W."/>
            <person name="Chinwalla A."/>
            <person name="Mardis E.R."/>
            <person name="Wilson R.K."/>
        </authorList>
    </citation>
    <scope>NUCLEOTIDE SEQUENCE [LARGE SCALE GENOMIC DNA]</scope>
    <source>
        <strain evidence="1 2">DSM 20093</strain>
    </source>
</reference>
<dbReference type="Proteomes" id="UP000003656">
    <property type="component" value="Unassembled WGS sequence"/>
</dbReference>
<organism evidence="1 2">
    <name type="scientific">Bifidobacterium gallicum DSM 20093 = LMG 11596</name>
    <dbReference type="NCBI Taxonomy" id="561180"/>
    <lineage>
        <taxon>Bacteria</taxon>
        <taxon>Bacillati</taxon>
        <taxon>Actinomycetota</taxon>
        <taxon>Actinomycetes</taxon>
        <taxon>Bifidobacteriales</taxon>
        <taxon>Bifidobacteriaceae</taxon>
        <taxon>Bifidobacterium</taxon>
    </lineage>
</organism>
<accession>D1NTR7</accession>
<protein>
    <submittedName>
        <fullName evidence="1">Uncharacterized protein</fullName>
    </submittedName>
</protein>
<dbReference type="AlphaFoldDB" id="D1NTR7"/>
<comment type="caution">
    <text evidence="1">The sequence shown here is derived from an EMBL/GenBank/DDBJ whole genome shotgun (WGS) entry which is preliminary data.</text>
</comment>
<gene>
    <name evidence="1" type="ORF">BIFGAL_03233</name>
</gene>
<evidence type="ECO:0000313" key="2">
    <source>
        <dbReference type="Proteomes" id="UP000003656"/>
    </source>
</evidence>
<sequence>MPSRFFIGGALPHATVAHSSAVSSQEHGRAICCIVSNINIPTYQSRTA</sequence>
<proteinExistence type="predicted"/>
<name>D1NTR7_9BIFI</name>
<evidence type="ECO:0000313" key="1">
    <source>
        <dbReference type="EMBL" id="EFA23121.1"/>
    </source>
</evidence>